<dbReference type="Gene3D" id="2.30.29.70">
    <property type="entry name" value="Proteasomal ubiquitin receptor Rpn13/ADRM1"/>
    <property type="match status" value="1"/>
</dbReference>
<keyword evidence="4" id="KW-0647">Proteasome</keyword>
<evidence type="ECO:0000256" key="5">
    <source>
        <dbReference type="ARBA" id="ARBA00023242"/>
    </source>
</evidence>
<dbReference type="PANTHER" id="PTHR12225">
    <property type="entry name" value="ADHESION REGULATING MOLECULE 1 110 KDA CELL MEMBRANE GLYCOPROTEIN"/>
    <property type="match status" value="1"/>
</dbReference>
<evidence type="ECO:0000256" key="3">
    <source>
        <dbReference type="ARBA" id="ARBA00022490"/>
    </source>
</evidence>
<dbReference type="STRING" id="45286.A0A0X8HR46"/>
<gene>
    <name evidence="8" type="ORF">AW171_hschr31766</name>
</gene>
<protein>
    <submittedName>
        <fullName evidence="8">HCL247Wp</fullName>
    </submittedName>
</protein>
<dbReference type="GO" id="GO:0008541">
    <property type="term" value="C:proteasome regulatory particle, lid subcomplex"/>
    <property type="evidence" value="ECO:0007669"/>
    <property type="project" value="TreeGrafter"/>
</dbReference>
<keyword evidence="9" id="KW-1185">Reference proteome</keyword>
<evidence type="ECO:0000313" key="9">
    <source>
        <dbReference type="Proteomes" id="UP000243052"/>
    </source>
</evidence>
<feature type="region of interest" description="Disordered" evidence="6">
    <location>
        <begin position="129"/>
        <end position="158"/>
    </location>
</feature>
<dbReference type="GO" id="GO:0070628">
    <property type="term" value="F:proteasome binding"/>
    <property type="evidence" value="ECO:0007669"/>
    <property type="project" value="TreeGrafter"/>
</dbReference>
<sequence>MISPITFRAGTCEYDEESKTCTPNAMKGEVTIKPSDETAGFYDFIWKATETTASGTPEPIELILIPGETKWLHVKSCKTGRVACLLFSSGEKYFFWMQEKHKKDEPLGDLNSKDEKLFKSIEDILRFEEEDDVDDDDSGDIPMEDAQEEPDQPNAQPIGHIADFLTKDLITSYVQSLDEDSPALAALCDFLPVEFGKGKAELLECLRGPFFSQAVDTLSRNLNEDYGGITIAQALGYQYKGEGVGAFLASVREQGGKEKRQGSENQEEK</sequence>
<dbReference type="Gene3D" id="1.10.2020.20">
    <property type="match status" value="1"/>
</dbReference>
<dbReference type="InterPro" id="IPR006773">
    <property type="entry name" value="Rpn13/ADRM1"/>
</dbReference>
<comment type="subcellular location">
    <subcellularLocation>
        <location evidence="2">Cytoplasm</location>
    </subcellularLocation>
    <subcellularLocation>
        <location evidence="1">Nucleus</location>
    </subcellularLocation>
</comment>
<dbReference type="PANTHER" id="PTHR12225:SF0">
    <property type="entry name" value="PROTEASOMAL UBIQUITIN RECEPTOR ADRM1"/>
    <property type="match status" value="1"/>
</dbReference>
<dbReference type="InterPro" id="IPR044868">
    <property type="entry name" value="Rpn13/ADRM1_Pru"/>
</dbReference>
<dbReference type="Pfam" id="PF04683">
    <property type="entry name" value="Rpn13_ADRM1_Pru"/>
    <property type="match status" value="1"/>
</dbReference>
<evidence type="ECO:0000256" key="4">
    <source>
        <dbReference type="ARBA" id="ARBA00022942"/>
    </source>
</evidence>
<dbReference type="GO" id="GO:0005634">
    <property type="term" value="C:nucleus"/>
    <property type="evidence" value="ECO:0007669"/>
    <property type="project" value="UniProtKB-SubCell"/>
</dbReference>
<organism evidence="8 9">
    <name type="scientific">Eremothecium sinecaudum</name>
    <dbReference type="NCBI Taxonomy" id="45286"/>
    <lineage>
        <taxon>Eukaryota</taxon>
        <taxon>Fungi</taxon>
        <taxon>Dikarya</taxon>
        <taxon>Ascomycota</taxon>
        <taxon>Saccharomycotina</taxon>
        <taxon>Saccharomycetes</taxon>
        <taxon>Saccharomycetales</taxon>
        <taxon>Saccharomycetaceae</taxon>
        <taxon>Eremothecium</taxon>
    </lineage>
</organism>
<feature type="compositionally biased region" description="Acidic residues" evidence="6">
    <location>
        <begin position="129"/>
        <end position="151"/>
    </location>
</feature>
<proteinExistence type="predicted"/>
<name>A0A0X8HR46_9SACH</name>
<evidence type="ECO:0000256" key="6">
    <source>
        <dbReference type="SAM" id="MobiDB-lite"/>
    </source>
</evidence>
<dbReference type="GO" id="GO:0005737">
    <property type="term" value="C:cytoplasm"/>
    <property type="evidence" value="ECO:0007669"/>
    <property type="project" value="UniProtKB-SubCell"/>
</dbReference>
<dbReference type="AlphaFoldDB" id="A0A0X8HR46"/>
<keyword evidence="3" id="KW-0963">Cytoplasm</keyword>
<dbReference type="InterPro" id="IPR038633">
    <property type="entry name" value="Rpn13/ADRM1_Pru_sf"/>
</dbReference>
<evidence type="ECO:0000256" key="2">
    <source>
        <dbReference type="ARBA" id="ARBA00004496"/>
    </source>
</evidence>
<dbReference type="InterPro" id="IPR038108">
    <property type="entry name" value="RPN13_DEUBAD_sf"/>
</dbReference>
<evidence type="ECO:0000259" key="7">
    <source>
        <dbReference type="PROSITE" id="PS51917"/>
    </source>
</evidence>
<dbReference type="GO" id="GO:0061133">
    <property type="term" value="F:endopeptidase activator activity"/>
    <property type="evidence" value="ECO:0007669"/>
    <property type="project" value="TreeGrafter"/>
</dbReference>
<accession>A0A0X8HR46</accession>
<dbReference type="OrthoDB" id="340431at2759"/>
<feature type="domain" description="Pru" evidence="7">
    <location>
        <begin position="1"/>
        <end position="128"/>
    </location>
</feature>
<dbReference type="PROSITE" id="PS51917">
    <property type="entry name" value="PRU"/>
    <property type="match status" value="1"/>
</dbReference>
<dbReference type="EMBL" id="CP014243">
    <property type="protein sequence ID" value="AMD19904.1"/>
    <property type="molecule type" value="Genomic_DNA"/>
</dbReference>
<keyword evidence="5" id="KW-0539">Nucleus</keyword>
<dbReference type="Proteomes" id="UP000243052">
    <property type="component" value="Chromosome iii"/>
</dbReference>
<evidence type="ECO:0000313" key="8">
    <source>
        <dbReference type="EMBL" id="AMD19904.1"/>
    </source>
</evidence>
<evidence type="ECO:0000256" key="1">
    <source>
        <dbReference type="ARBA" id="ARBA00004123"/>
    </source>
</evidence>
<reference evidence="8 9" key="1">
    <citation type="submission" date="2016-01" db="EMBL/GenBank/DDBJ databases">
        <title>Genome sequence of the yeast Holleya sinecauda.</title>
        <authorList>
            <person name="Dietrich F.S."/>
        </authorList>
    </citation>
    <scope>NUCLEOTIDE SEQUENCE [LARGE SCALE GENOMIC DNA]</scope>
    <source>
        <strain evidence="8 9">ATCC 58844</strain>
    </source>
</reference>
<dbReference type="RefSeq" id="XP_017986900.1">
    <property type="nucleotide sequence ID" value="XM_018131212.1"/>
</dbReference>
<dbReference type="GeneID" id="28723130"/>